<evidence type="ECO:0000313" key="1">
    <source>
        <dbReference type="EMBL" id="WCZ32424.1"/>
    </source>
</evidence>
<name>A0ABY7U766_9CORY</name>
<dbReference type="EMBL" id="CP063189">
    <property type="protein sequence ID" value="WCZ32424.1"/>
    <property type="molecule type" value="Genomic_DNA"/>
</dbReference>
<keyword evidence="2" id="KW-1185">Reference proteome</keyword>
<sequence length="369" mass="41286">MSELAEQYGAFFVRRLDKWEPLLGFIGKRPAVEAKLREADRRVVTRLEELVETVGASWTGDDLADLGARWARGELKASTVAGRISSAAGVRDSRGVARVDHVVAGAVGELRTEVDNDELTPGVIAAEVGDLLREVVEEGLREAAEAWSGLPEWLQREVLSEFGIGCKFENLTAKLDLGRDSEEVILAAKRMTRAARQLTKAGMPGVEGPEDFERAIKEFTFLKHGISEEAQRDFLGNLREGATTVDTDVLFVECTDLNPVWGTSEDLVAKGVDEFSVLVDPLGDDKEEYERRAKLVESVRYFRDEFEYLRDLRASTPGSILPPGLDWDELRRRSELRGDELISEWKRWRAGELKSKPVKETGARKRRVV</sequence>
<dbReference type="Proteomes" id="UP001220064">
    <property type="component" value="Chromosome"/>
</dbReference>
<organism evidence="1 2">
    <name type="scientific">Corynebacterium massiliense DSM 45435</name>
    <dbReference type="NCBI Taxonomy" id="1121364"/>
    <lineage>
        <taxon>Bacteria</taxon>
        <taxon>Bacillati</taxon>
        <taxon>Actinomycetota</taxon>
        <taxon>Actinomycetes</taxon>
        <taxon>Mycobacteriales</taxon>
        <taxon>Corynebacteriaceae</taxon>
        <taxon>Corynebacterium</taxon>
    </lineage>
</organism>
<dbReference type="RefSeq" id="WP_022863685.1">
    <property type="nucleotide sequence ID" value="NZ_ATVG01000014.1"/>
</dbReference>
<evidence type="ECO:0000313" key="2">
    <source>
        <dbReference type="Proteomes" id="UP001220064"/>
    </source>
</evidence>
<proteinExistence type="predicted"/>
<accession>A0ABY7U766</accession>
<reference evidence="1 2" key="1">
    <citation type="submission" date="2020-10" db="EMBL/GenBank/DDBJ databases">
        <title>Complete genome sequence of Corynebacterium massiliense DSM 45435, type strain of Corynebacterium massiliense.</title>
        <authorList>
            <person name="Busche T."/>
            <person name="Kalinowski J."/>
            <person name="Ruckert C."/>
        </authorList>
    </citation>
    <scope>NUCLEOTIDE SEQUENCE [LARGE SCALE GENOMIC DNA]</scope>
    <source>
        <strain evidence="1 2">DSM 45435</strain>
    </source>
</reference>
<gene>
    <name evidence="1" type="ORF">CMASS_04885</name>
</gene>
<protein>
    <submittedName>
        <fullName evidence="1">Uncharacterized protein</fullName>
    </submittedName>
</protein>